<name>L8H5X8_ACACF</name>
<dbReference type="SUPFAM" id="SSF81296">
    <property type="entry name" value="E set domains"/>
    <property type="match status" value="1"/>
</dbReference>
<sequence length="178" mass="19931">MADAEEKKTLAELETEVDEEGDGKALVRATSTIFGGRTEARATKKFLSSKKRVEFYVWARDLPYAPGSTIPIQVSIKNTSEKQVRSIMATLQTKEGVAEKGKKLEPLQTGKKEEWFQGSRFPLDGYTDYDGSVTYQLPRTLPSSSESITHEILFQFDVKGFTGWTKVFAPLVITVKKI</sequence>
<dbReference type="InterPro" id="IPR014756">
    <property type="entry name" value="Ig_E-set"/>
</dbReference>
<dbReference type="KEGG" id="acan:ACA1_279000"/>
<evidence type="ECO:0000313" key="3">
    <source>
        <dbReference type="Proteomes" id="UP000011083"/>
    </source>
</evidence>
<dbReference type="Gene3D" id="2.60.40.640">
    <property type="match status" value="1"/>
</dbReference>
<reference evidence="2 3" key="1">
    <citation type="journal article" date="2013" name="Genome Biol.">
        <title>Genome of Acanthamoeba castellanii highlights extensive lateral gene transfer and early evolution of tyrosine kinase signaling.</title>
        <authorList>
            <person name="Clarke M."/>
            <person name="Lohan A.J."/>
            <person name="Liu B."/>
            <person name="Lagkouvardos I."/>
            <person name="Roy S."/>
            <person name="Zafar N."/>
            <person name="Bertelli C."/>
            <person name="Schilde C."/>
            <person name="Kianianmomeni A."/>
            <person name="Burglin T.R."/>
            <person name="Frech C."/>
            <person name="Turcotte B."/>
            <person name="Kopec K.O."/>
            <person name="Synnott J.M."/>
            <person name="Choo C."/>
            <person name="Paponov I."/>
            <person name="Finkler A."/>
            <person name="Soon Heng Tan C."/>
            <person name="Hutchins A.P."/>
            <person name="Weinmeier T."/>
            <person name="Rattei T."/>
            <person name="Chu J.S."/>
            <person name="Gimenez G."/>
            <person name="Irimia M."/>
            <person name="Rigden D.J."/>
            <person name="Fitzpatrick D.A."/>
            <person name="Lorenzo-Morales J."/>
            <person name="Bateman A."/>
            <person name="Chiu C.H."/>
            <person name="Tang P."/>
            <person name="Hegemann P."/>
            <person name="Fromm H."/>
            <person name="Raoult D."/>
            <person name="Greub G."/>
            <person name="Miranda-Saavedra D."/>
            <person name="Chen N."/>
            <person name="Nash P."/>
            <person name="Ginger M.L."/>
            <person name="Horn M."/>
            <person name="Schaap P."/>
            <person name="Caler L."/>
            <person name="Loftus B."/>
        </authorList>
    </citation>
    <scope>NUCLEOTIDE SEQUENCE [LARGE SCALE GENOMIC DNA]</scope>
    <source>
        <strain evidence="2 3">Neff</strain>
    </source>
</reference>
<evidence type="ECO:0000259" key="1">
    <source>
        <dbReference type="Pfam" id="PF02752"/>
    </source>
</evidence>
<dbReference type="Proteomes" id="UP000011083">
    <property type="component" value="Unassembled WGS sequence"/>
</dbReference>
<dbReference type="RefSeq" id="XP_004344672.1">
    <property type="nucleotide sequence ID" value="XM_004344622.1"/>
</dbReference>
<protein>
    <recommendedName>
        <fullName evidence="1">Arrestin C-terminal-like domain-containing protein</fullName>
    </recommendedName>
</protein>
<dbReference type="InterPro" id="IPR014752">
    <property type="entry name" value="Arrestin-like_C"/>
</dbReference>
<evidence type="ECO:0000313" key="2">
    <source>
        <dbReference type="EMBL" id="ELR20929.1"/>
    </source>
</evidence>
<feature type="domain" description="Arrestin C-terminal-like" evidence="1">
    <location>
        <begin position="64"/>
        <end position="171"/>
    </location>
</feature>
<dbReference type="VEuPathDB" id="AmoebaDB:ACA1_279000"/>
<dbReference type="AlphaFoldDB" id="L8H5X8"/>
<dbReference type="GeneID" id="14921801"/>
<accession>L8H5X8</accession>
<dbReference type="EMBL" id="KB007908">
    <property type="protein sequence ID" value="ELR20929.1"/>
    <property type="molecule type" value="Genomic_DNA"/>
</dbReference>
<proteinExistence type="predicted"/>
<dbReference type="InterPro" id="IPR011022">
    <property type="entry name" value="Arrestin_C-like"/>
</dbReference>
<organism evidence="2 3">
    <name type="scientific">Acanthamoeba castellanii (strain ATCC 30010 / Neff)</name>
    <dbReference type="NCBI Taxonomy" id="1257118"/>
    <lineage>
        <taxon>Eukaryota</taxon>
        <taxon>Amoebozoa</taxon>
        <taxon>Discosea</taxon>
        <taxon>Longamoebia</taxon>
        <taxon>Centramoebida</taxon>
        <taxon>Acanthamoebidae</taxon>
        <taxon>Acanthamoeba</taxon>
    </lineage>
</organism>
<keyword evidence="3" id="KW-1185">Reference proteome</keyword>
<dbReference type="Pfam" id="PF02752">
    <property type="entry name" value="Arrestin_C"/>
    <property type="match status" value="1"/>
</dbReference>
<gene>
    <name evidence="2" type="ORF">ACA1_279000</name>
</gene>